<evidence type="ECO:0000313" key="5">
    <source>
        <dbReference type="Proteomes" id="UP001470230"/>
    </source>
</evidence>
<sequence length="159" mass="18833">MQNTHGEYSLPYIDTELEDKSIQHIVDYLIEQEKKQIPPPTDLPQDPANTPIRTKIPKHIPSSKTAHYESLQQERALLEVLLVRRREFWGGEDKKLSTYIDLVEKKQDSIQEEIDEINLDRYRYQKEAEKRLERLKTQISNLESSIESERREIERLGCT</sequence>
<feature type="coiled-coil region" evidence="1">
    <location>
        <begin position="100"/>
        <end position="159"/>
    </location>
</feature>
<reference evidence="3 5" key="1">
    <citation type="submission" date="2024-04" db="EMBL/GenBank/DDBJ databases">
        <title>Tritrichomonas musculus Genome.</title>
        <authorList>
            <person name="Alves-Ferreira E."/>
            <person name="Grigg M."/>
            <person name="Lorenzi H."/>
            <person name="Galac M."/>
        </authorList>
    </citation>
    <scope>NUCLEOTIDE SEQUENCE [LARGE SCALE GENOMIC DNA]</scope>
    <source>
        <strain evidence="3 5">EAF2021</strain>
    </source>
</reference>
<accession>A0ABR2GN88</accession>
<dbReference type="EMBL" id="JAPFFF010000334">
    <property type="protein sequence ID" value="KAK8834710.1"/>
    <property type="molecule type" value="Genomic_DNA"/>
</dbReference>
<protein>
    <submittedName>
        <fullName evidence="3">Uncharacterized protein</fullName>
    </submittedName>
</protein>
<organism evidence="3 5">
    <name type="scientific">Tritrichomonas musculus</name>
    <dbReference type="NCBI Taxonomy" id="1915356"/>
    <lineage>
        <taxon>Eukaryota</taxon>
        <taxon>Metamonada</taxon>
        <taxon>Parabasalia</taxon>
        <taxon>Tritrichomonadida</taxon>
        <taxon>Tritrichomonadidae</taxon>
        <taxon>Tritrichomonas</taxon>
    </lineage>
</organism>
<proteinExistence type="predicted"/>
<evidence type="ECO:0000256" key="1">
    <source>
        <dbReference type="SAM" id="Coils"/>
    </source>
</evidence>
<evidence type="ECO:0000313" key="4">
    <source>
        <dbReference type="EMBL" id="KAK8844390.1"/>
    </source>
</evidence>
<evidence type="ECO:0000256" key="2">
    <source>
        <dbReference type="SAM" id="MobiDB-lite"/>
    </source>
</evidence>
<keyword evidence="5" id="KW-1185">Reference proteome</keyword>
<feature type="region of interest" description="Disordered" evidence="2">
    <location>
        <begin position="34"/>
        <end position="58"/>
    </location>
</feature>
<comment type="caution">
    <text evidence="3">The sequence shown here is derived from an EMBL/GenBank/DDBJ whole genome shotgun (WGS) entry which is preliminary data.</text>
</comment>
<gene>
    <name evidence="4" type="ORF">M9Y10_024248</name>
    <name evidence="3" type="ORF">M9Y10_026126</name>
</gene>
<name>A0ABR2GN88_9EUKA</name>
<dbReference type="EMBL" id="JAPFFF010000032">
    <property type="protein sequence ID" value="KAK8844390.1"/>
    <property type="molecule type" value="Genomic_DNA"/>
</dbReference>
<keyword evidence="1" id="KW-0175">Coiled coil</keyword>
<evidence type="ECO:0000313" key="3">
    <source>
        <dbReference type="EMBL" id="KAK8834710.1"/>
    </source>
</evidence>
<dbReference type="Proteomes" id="UP001470230">
    <property type="component" value="Unassembled WGS sequence"/>
</dbReference>